<evidence type="ECO:0000313" key="8">
    <source>
        <dbReference type="Proteomes" id="UP000287447"/>
    </source>
</evidence>
<evidence type="ECO:0000256" key="2">
    <source>
        <dbReference type="ARBA" id="ARBA00022723"/>
    </source>
</evidence>
<keyword evidence="5" id="KW-0408">Iron</keyword>
<gene>
    <name evidence="7" type="ORF">EOI86_07340</name>
</gene>
<accession>A0A3S2VSW1</accession>
<dbReference type="OrthoDB" id="7346227at2"/>
<comment type="similarity">
    <text evidence="1">Belongs to the TfdA dioxygenase family.</text>
</comment>
<dbReference type="Proteomes" id="UP000287447">
    <property type="component" value="Unassembled WGS sequence"/>
</dbReference>
<evidence type="ECO:0000256" key="4">
    <source>
        <dbReference type="ARBA" id="ARBA00023002"/>
    </source>
</evidence>
<evidence type="ECO:0000313" key="7">
    <source>
        <dbReference type="EMBL" id="RVU39794.1"/>
    </source>
</evidence>
<proteinExistence type="inferred from homology"/>
<evidence type="ECO:0000259" key="6">
    <source>
        <dbReference type="Pfam" id="PF02668"/>
    </source>
</evidence>
<dbReference type="InterPro" id="IPR003819">
    <property type="entry name" value="TauD/TfdA-like"/>
</dbReference>
<dbReference type="GO" id="GO:0046872">
    <property type="term" value="F:metal ion binding"/>
    <property type="evidence" value="ECO:0007669"/>
    <property type="project" value="UniProtKB-KW"/>
</dbReference>
<keyword evidence="2" id="KW-0479">Metal-binding</keyword>
<dbReference type="InterPro" id="IPR042098">
    <property type="entry name" value="TauD-like_sf"/>
</dbReference>
<dbReference type="GO" id="GO:0005737">
    <property type="term" value="C:cytoplasm"/>
    <property type="evidence" value="ECO:0007669"/>
    <property type="project" value="TreeGrafter"/>
</dbReference>
<organism evidence="7 8">
    <name type="scientific">Hwanghaeella grinnelliae</name>
    <dbReference type="NCBI Taxonomy" id="2500179"/>
    <lineage>
        <taxon>Bacteria</taxon>
        <taxon>Pseudomonadati</taxon>
        <taxon>Pseudomonadota</taxon>
        <taxon>Alphaproteobacteria</taxon>
        <taxon>Rhodospirillales</taxon>
        <taxon>Rhodospirillaceae</taxon>
        <taxon>Hwanghaeella</taxon>
    </lineage>
</organism>
<dbReference type="PANTHER" id="PTHR30468:SF1">
    <property type="entry name" value="ALPHA-KETOGLUTARATE-DEPENDENT SULFONATE DIOXYGENASE"/>
    <property type="match status" value="1"/>
</dbReference>
<dbReference type="EMBL" id="SADE01000001">
    <property type="protein sequence ID" value="RVU39794.1"/>
    <property type="molecule type" value="Genomic_DNA"/>
</dbReference>
<evidence type="ECO:0000256" key="3">
    <source>
        <dbReference type="ARBA" id="ARBA00022964"/>
    </source>
</evidence>
<evidence type="ECO:0000256" key="5">
    <source>
        <dbReference type="ARBA" id="ARBA00023004"/>
    </source>
</evidence>
<comment type="caution">
    <text evidence="7">The sequence shown here is derived from an EMBL/GenBank/DDBJ whole genome shotgun (WGS) entry which is preliminary data.</text>
</comment>
<keyword evidence="8" id="KW-1185">Reference proteome</keyword>
<dbReference type="SUPFAM" id="SSF51197">
    <property type="entry name" value="Clavaminate synthase-like"/>
    <property type="match status" value="1"/>
</dbReference>
<dbReference type="Pfam" id="PF02668">
    <property type="entry name" value="TauD"/>
    <property type="match status" value="1"/>
</dbReference>
<dbReference type="PANTHER" id="PTHR30468">
    <property type="entry name" value="ALPHA-KETOGLUTARATE-DEPENDENT SULFONATE DIOXYGENASE"/>
    <property type="match status" value="1"/>
</dbReference>
<dbReference type="InterPro" id="IPR051323">
    <property type="entry name" value="AtsK-like"/>
</dbReference>
<dbReference type="GO" id="GO:0016706">
    <property type="term" value="F:2-oxoglutarate-dependent dioxygenase activity"/>
    <property type="evidence" value="ECO:0007669"/>
    <property type="project" value="TreeGrafter"/>
</dbReference>
<evidence type="ECO:0000256" key="1">
    <source>
        <dbReference type="ARBA" id="ARBA00005896"/>
    </source>
</evidence>
<dbReference type="AlphaFoldDB" id="A0A3S2VSW1"/>
<sequence length="273" mass="30891">MEIRPITTAIGAEIFNADLSRDDHIEAIRQAFIDHSVIAIRDLNLTPDDQIAFARRWGAINVNRFFKPVDGYPEIATVLKEPDQKAAIGEGWHTDHSYDVEPAACSMLYAIETPAVGGDTAFASMNAAYLGLSEEFRRMLGQLKAWHSSRHVFGKNADRSYRADTDRVGNAEAATQDACHPFVITHPWSGKPCLYVNSVFTTHIDGWTAEESEPLLQQIYTHCVKPEYTCRIRWRPGTLGMWDNRATWHKAINDYHGYRRLMHRITVEGTALC</sequence>
<dbReference type="Gene3D" id="3.60.130.10">
    <property type="entry name" value="Clavaminate synthase-like"/>
    <property type="match status" value="1"/>
</dbReference>
<reference evidence="8" key="1">
    <citation type="submission" date="2019-01" db="EMBL/GenBank/DDBJ databases">
        <title>Gri0909 isolated from a small marine red alga.</title>
        <authorList>
            <person name="Kim J."/>
            <person name="Jeong S.E."/>
            <person name="Jeon C.O."/>
        </authorList>
    </citation>
    <scope>NUCLEOTIDE SEQUENCE [LARGE SCALE GENOMIC DNA]</scope>
    <source>
        <strain evidence="8">Gri0909</strain>
    </source>
</reference>
<feature type="domain" description="TauD/TfdA-like" evidence="6">
    <location>
        <begin position="2"/>
        <end position="266"/>
    </location>
</feature>
<name>A0A3S2VSW1_9PROT</name>
<protein>
    <submittedName>
        <fullName evidence="7">TauD/TfdA family dioxygenase</fullName>
    </submittedName>
</protein>
<keyword evidence="4" id="KW-0560">Oxidoreductase</keyword>
<keyword evidence="3 7" id="KW-0223">Dioxygenase</keyword>